<proteinExistence type="predicted"/>
<evidence type="ECO:0000259" key="20">
    <source>
        <dbReference type="PROSITE" id="PS50011"/>
    </source>
</evidence>
<comment type="catalytic activity">
    <reaction evidence="17">
        <text>L-seryl-[protein] + ATP = O-phospho-L-seryl-[protein] + ADP + H(+)</text>
        <dbReference type="Rhea" id="RHEA:17989"/>
        <dbReference type="Rhea" id="RHEA-COMP:9863"/>
        <dbReference type="Rhea" id="RHEA-COMP:11604"/>
        <dbReference type="ChEBI" id="CHEBI:15378"/>
        <dbReference type="ChEBI" id="CHEBI:29999"/>
        <dbReference type="ChEBI" id="CHEBI:30616"/>
        <dbReference type="ChEBI" id="CHEBI:83421"/>
        <dbReference type="ChEBI" id="CHEBI:456216"/>
        <dbReference type="EC" id="2.7.11.1"/>
    </reaction>
</comment>
<comment type="subcellular location">
    <subcellularLocation>
        <location evidence="1">Membrane</location>
        <topology evidence="1">Single-pass type I membrane protein</topology>
    </subcellularLocation>
</comment>
<evidence type="ECO:0000256" key="16">
    <source>
        <dbReference type="ARBA" id="ARBA00047899"/>
    </source>
</evidence>
<comment type="caution">
    <text evidence="22">The sequence shown here is derived from an EMBL/GenBank/DDBJ whole genome shotgun (WGS) entry which is preliminary data.</text>
</comment>
<keyword evidence="12 18" id="KW-0472">Membrane</keyword>
<evidence type="ECO:0000256" key="2">
    <source>
        <dbReference type="ARBA" id="ARBA00012513"/>
    </source>
</evidence>
<keyword evidence="5 22" id="KW-0808">Transferase</keyword>
<feature type="chain" id="PRO_5015146628" description="non-specific serine/threonine protein kinase" evidence="19">
    <location>
        <begin position="25"/>
        <end position="574"/>
    </location>
</feature>
<gene>
    <name evidence="22" type="ORF">RchiOBHm_Chr5g0078871</name>
</gene>
<dbReference type="Gene3D" id="1.10.510.10">
    <property type="entry name" value="Transferase(Phosphotransferase) domain 1"/>
    <property type="match status" value="1"/>
</dbReference>
<accession>A0A2P6QME6</accession>
<evidence type="ECO:0000313" key="23">
    <source>
        <dbReference type="Proteomes" id="UP000238479"/>
    </source>
</evidence>
<evidence type="ECO:0000256" key="13">
    <source>
        <dbReference type="ARBA" id="ARBA00023157"/>
    </source>
</evidence>
<dbReference type="AlphaFoldDB" id="A0A2P6QME6"/>
<dbReference type="EMBL" id="PDCK01000043">
    <property type="protein sequence ID" value="PRQ35336.1"/>
    <property type="molecule type" value="Genomic_DNA"/>
</dbReference>
<dbReference type="CDD" id="cd01098">
    <property type="entry name" value="PAN_AP_plant"/>
    <property type="match status" value="1"/>
</dbReference>
<keyword evidence="8" id="KW-0547">Nucleotide-binding</keyword>
<evidence type="ECO:0000256" key="14">
    <source>
        <dbReference type="ARBA" id="ARBA00023170"/>
    </source>
</evidence>
<dbReference type="SUPFAM" id="SSF51110">
    <property type="entry name" value="alpha-D-mannose-specific plant lectins"/>
    <property type="match status" value="1"/>
</dbReference>
<keyword evidence="10" id="KW-0067">ATP-binding</keyword>
<dbReference type="PROSITE" id="PS50011">
    <property type="entry name" value="PROTEIN_KINASE_DOM"/>
    <property type="match status" value="1"/>
</dbReference>
<dbReference type="Gene3D" id="2.90.10.10">
    <property type="entry name" value="Bulb-type lectin domain"/>
    <property type="match status" value="1"/>
</dbReference>
<dbReference type="PANTHER" id="PTHR47976:SF108">
    <property type="entry name" value="G-TYPE LECTIN S-RECEPTOR-LIKE SERINE_THREONINE-PROTEIN KINASE LECRK1"/>
    <property type="match status" value="1"/>
</dbReference>
<dbReference type="Proteomes" id="UP000238479">
    <property type="component" value="Chromosome 5"/>
</dbReference>
<keyword evidence="14" id="KW-0675">Receptor</keyword>
<organism evidence="22 23">
    <name type="scientific">Rosa chinensis</name>
    <name type="common">China rose</name>
    <dbReference type="NCBI Taxonomy" id="74649"/>
    <lineage>
        <taxon>Eukaryota</taxon>
        <taxon>Viridiplantae</taxon>
        <taxon>Streptophyta</taxon>
        <taxon>Embryophyta</taxon>
        <taxon>Tracheophyta</taxon>
        <taxon>Spermatophyta</taxon>
        <taxon>Magnoliopsida</taxon>
        <taxon>eudicotyledons</taxon>
        <taxon>Gunneridae</taxon>
        <taxon>Pentapetalae</taxon>
        <taxon>rosids</taxon>
        <taxon>fabids</taxon>
        <taxon>Rosales</taxon>
        <taxon>Rosaceae</taxon>
        <taxon>Rosoideae</taxon>
        <taxon>Rosoideae incertae sedis</taxon>
        <taxon>Rosa</taxon>
    </lineage>
</organism>
<dbReference type="GO" id="GO:0004674">
    <property type="term" value="F:protein serine/threonine kinase activity"/>
    <property type="evidence" value="ECO:0007669"/>
    <property type="project" value="UniProtKB-KW"/>
</dbReference>
<dbReference type="FunFam" id="3.30.200.20:FF:000059">
    <property type="entry name" value="S-receptor-like serine/threonine-protein kinase"/>
    <property type="match status" value="1"/>
</dbReference>
<dbReference type="GO" id="GO:0005524">
    <property type="term" value="F:ATP binding"/>
    <property type="evidence" value="ECO:0007669"/>
    <property type="project" value="UniProtKB-KW"/>
</dbReference>
<evidence type="ECO:0000256" key="9">
    <source>
        <dbReference type="ARBA" id="ARBA00022777"/>
    </source>
</evidence>
<feature type="signal peptide" evidence="19">
    <location>
        <begin position="1"/>
        <end position="24"/>
    </location>
</feature>
<feature type="domain" description="Bulb-type lectin" evidence="21">
    <location>
        <begin position="15"/>
        <end position="137"/>
    </location>
</feature>
<evidence type="ECO:0000259" key="21">
    <source>
        <dbReference type="PROSITE" id="PS50927"/>
    </source>
</evidence>
<feature type="transmembrane region" description="Helical" evidence="18">
    <location>
        <begin position="403"/>
        <end position="422"/>
    </location>
</feature>
<evidence type="ECO:0000256" key="18">
    <source>
        <dbReference type="SAM" id="Phobius"/>
    </source>
</evidence>
<evidence type="ECO:0000256" key="8">
    <source>
        <dbReference type="ARBA" id="ARBA00022741"/>
    </source>
</evidence>
<dbReference type="InterPro" id="IPR036426">
    <property type="entry name" value="Bulb-type_lectin_dom_sf"/>
</dbReference>
<dbReference type="EC" id="2.7.11.1" evidence="2"/>
<keyword evidence="15" id="KW-0325">Glycoprotein</keyword>
<evidence type="ECO:0000256" key="12">
    <source>
        <dbReference type="ARBA" id="ARBA00023136"/>
    </source>
</evidence>
<dbReference type="InterPro" id="IPR011009">
    <property type="entry name" value="Kinase-like_dom_sf"/>
</dbReference>
<keyword evidence="11 18" id="KW-1133">Transmembrane helix</keyword>
<evidence type="ECO:0000313" key="22">
    <source>
        <dbReference type="EMBL" id="PRQ35336.1"/>
    </source>
</evidence>
<dbReference type="SMART" id="SM00108">
    <property type="entry name" value="B_lectin"/>
    <property type="match status" value="1"/>
</dbReference>
<dbReference type="InterPro" id="IPR001245">
    <property type="entry name" value="Ser-Thr/Tyr_kinase_cat_dom"/>
</dbReference>
<keyword evidence="23" id="KW-1185">Reference proteome</keyword>
<evidence type="ECO:0000256" key="11">
    <source>
        <dbReference type="ARBA" id="ARBA00022989"/>
    </source>
</evidence>
<sequence length="574" mass="64022">MAFELQYSICFLLVLLQLPFFTIAQSYKTISLGSSLIAFGFRKIGNAGFLLAICFANIHEKTIVWSANRNNPVQQGSKVEFSFDGKFTLTDIRTDKRTNIADGQSTDTTGVAYAAMLDTGNFVLAAQNSTYLWQSFDHPTDTILPTQTLNLNSSLFAQLRRKIQVYSRSPNFLYWSIETGSGFQVIFNQSGSIYLTPQNGSTLHVVLEDPVSTQDVYQRATLDYDGVLRHYMHQKSTDSLSAWSTFTVIPPNICTAILEYTGGGACGFNSLCRHDEDAAHTNCSCPPSYILIDQDDERKGCTQNFVPQSCDKASSEIDLFEVQELQFTDWPGGDYEHFQPVNKERCKQSCLADCLCAIAIFNEGSGDCWKKRIPLSNGRINDDVKWLSLVKIRKGSTKEKDSLTLLIIGAVIILISTNLVVFKITHLVGSRAKVNRLYPVVQGMNLKCFTYMELKEATNGFEEELGRGALATVFKGVLASHTGKFIAVKRLNTVVKENDLEFKAEVSAIGGTNHRNLVQLLGFCKEGQHQLLVYEYMSNGSLAAFLFGESRPNWNKRKKIALGTARGLLYLHEE</sequence>
<keyword evidence="6 18" id="KW-0812">Transmembrane</keyword>
<evidence type="ECO:0000256" key="6">
    <source>
        <dbReference type="ARBA" id="ARBA00022692"/>
    </source>
</evidence>
<evidence type="ECO:0000256" key="7">
    <source>
        <dbReference type="ARBA" id="ARBA00022729"/>
    </source>
</evidence>
<feature type="transmembrane region" description="Helical" evidence="18">
    <location>
        <begin position="36"/>
        <end position="58"/>
    </location>
</feature>
<evidence type="ECO:0000256" key="5">
    <source>
        <dbReference type="ARBA" id="ARBA00022679"/>
    </source>
</evidence>
<dbReference type="PANTHER" id="PTHR47976">
    <property type="entry name" value="G-TYPE LECTIN S-RECEPTOR-LIKE SERINE/THREONINE-PROTEIN KINASE SD2-5"/>
    <property type="match status" value="1"/>
</dbReference>
<keyword evidence="7 19" id="KW-0732">Signal</keyword>
<dbReference type="Pfam" id="PF07714">
    <property type="entry name" value="PK_Tyr_Ser-Thr"/>
    <property type="match status" value="1"/>
</dbReference>
<evidence type="ECO:0000256" key="17">
    <source>
        <dbReference type="ARBA" id="ARBA00048679"/>
    </source>
</evidence>
<dbReference type="Gramene" id="PRQ35336">
    <property type="protein sequence ID" value="PRQ35336"/>
    <property type="gene ID" value="RchiOBHm_Chr5g0078871"/>
</dbReference>
<dbReference type="SUPFAM" id="SSF56112">
    <property type="entry name" value="Protein kinase-like (PK-like)"/>
    <property type="match status" value="1"/>
</dbReference>
<dbReference type="OMA" id="CFANIHE"/>
<name>A0A2P6QME6_ROSCH</name>
<protein>
    <recommendedName>
        <fullName evidence="2">non-specific serine/threonine protein kinase</fullName>
        <ecNumber evidence="2">2.7.11.1</ecNumber>
    </recommendedName>
</protein>
<dbReference type="InterPro" id="IPR051343">
    <property type="entry name" value="G-type_lectin_kinases/EP1-like"/>
</dbReference>
<evidence type="ECO:0000256" key="19">
    <source>
        <dbReference type="SAM" id="SignalP"/>
    </source>
</evidence>
<evidence type="ECO:0000256" key="10">
    <source>
        <dbReference type="ARBA" id="ARBA00022840"/>
    </source>
</evidence>
<keyword evidence="9" id="KW-0418">Kinase</keyword>
<feature type="domain" description="Protein kinase" evidence="20">
    <location>
        <begin position="459"/>
        <end position="574"/>
    </location>
</feature>
<dbReference type="PROSITE" id="PS50927">
    <property type="entry name" value="BULB_LECTIN"/>
    <property type="match status" value="1"/>
</dbReference>
<evidence type="ECO:0000256" key="15">
    <source>
        <dbReference type="ARBA" id="ARBA00023180"/>
    </source>
</evidence>
<evidence type="ECO:0000256" key="3">
    <source>
        <dbReference type="ARBA" id="ARBA00022527"/>
    </source>
</evidence>
<reference evidence="22 23" key="1">
    <citation type="journal article" date="2018" name="Nat. Genet.">
        <title>The Rosa genome provides new insights in the design of modern roses.</title>
        <authorList>
            <person name="Bendahmane M."/>
        </authorList>
    </citation>
    <scope>NUCLEOTIDE SEQUENCE [LARGE SCALE GENOMIC DNA]</scope>
    <source>
        <strain evidence="23">cv. Old Blush</strain>
    </source>
</reference>
<keyword evidence="3" id="KW-0723">Serine/threonine-protein kinase</keyword>
<evidence type="ECO:0000256" key="1">
    <source>
        <dbReference type="ARBA" id="ARBA00004479"/>
    </source>
</evidence>
<keyword evidence="4" id="KW-0245">EGF-like domain</keyword>
<dbReference type="GO" id="GO:0016020">
    <property type="term" value="C:membrane"/>
    <property type="evidence" value="ECO:0007669"/>
    <property type="project" value="UniProtKB-SubCell"/>
</dbReference>
<keyword evidence="13" id="KW-1015">Disulfide bond</keyword>
<comment type="catalytic activity">
    <reaction evidence="16">
        <text>L-threonyl-[protein] + ATP = O-phospho-L-threonyl-[protein] + ADP + H(+)</text>
        <dbReference type="Rhea" id="RHEA:46608"/>
        <dbReference type="Rhea" id="RHEA-COMP:11060"/>
        <dbReference type="Rhea" id="RHEA-COMP:11605"/>
        <dbReference type="ChEBI" id="CHEBI:15378"/>
        <dbReference type="ChEBI" id="CHEBI:30013"/>
        <dbReference type="ChEBI" id="CHEBI:30616"/>
        <dbReference type="ChEBI" id="CHEBI:61977"/>
        <dbReference type="ChEBI" id="CHEBI:456216"/>
        <dbReference type="EC" id="2.7.11.1"/>
    </reaction>
</comment>
<evidence type="ECO:0000256" key="4">
    <source>
        <dbReference type="ARBA" id="ARBA00022536"/>
    </source>
</evidence>
<dbReference type="InterPro" id="IPR000719">
    <property type="entry name" value="Prot_kinase_dom"/>
</dbReference>
<dbReference type="Pfam" id="PF01453">
    <property type="entry name" value="B_lectin"/>
    <property type="match status" value="1"/>
</dbReference>
<dbReference type="InterPro" id="IPR001480">
    <property type="entry name" value="Bulb-type_lectin_dom"/>
</dbReference>